<comment type="caution">
    <text evidence="2">The sequence shown here is derived from an EMBL/GenBank/DDBJ whole genome shotgun (WGS) entry which is preliminary data.</text>
</comment>
<dbReference type="InterPro" id="IPR036047">
    <property type="entry name" value="F-box-like_dom_sf"/>
</dbReference>
<proteinExistence type="predicted"/>
<organism evidence="2 3">
    <name type="scientific">Tetrapyrgos nigripes</name>
    <dbReference type="NCBI Taxonomy" id="182062"/>
    <lineage>
        <taxon>Eukaryota</taxon>
        <taxon>Fungi</taxon>
        <taxon>Dikarya</taxon>
        <taxon>Basidiomycota</taxon>
        <taxon>Agaricomycotina</taxon>
        <taxon>Agaricomycetes</taxon>
        <taxon>Agaricomycetidae</taxon>
        <taxon>Agaricales</taxon>
        <taxon>Marasmiineae</taxon>
        <taxon>Marasmiaceae</taxon>
        <taxon>Tetrapyrgos</taxon>
    </lineage>
</organism>
<evidence type="ECO:0000259" key="1">
    <source>
        <dbReference type="PROSITE" id="PS50181"/>
    </source>
</evidence>
<dbReference type="EMBL" id="JAACJM010000088">
    <property type="protein sequence ID" value="KAF5348074.1"/>
    <property type="molecule type" value="Genomic_DNA"/>
</dbReference>
<feature type="domain" description="F-box" evidence="1">
    <location>
        <begin position="326"/>
        <end position="374"/>
    </location>
</feature>
<name>A0A8H5FT41_9AGAR</name>
<sequence length="540" mass="61305">MNDSSAHIQTLFKTVTIFLHLSEPLWTMMQDTELLCIICGTRSIDHGKHEQDMPTQRHINQFRELIPKNIMAYEIEALQETEVVQNVHGLLDHLCGSGIGLTGGEQDTSTLDHPKSPIILDAGALSSSELRHGVGDVVKIRRCTNYVGNGVYNGVVVSASGNDAAERTGNTYRILDISDRPIDCSNGNTLVHLCCWSYLQAWLVLSDYLVPAKFPKNKDMSLEGQFYEIVNTRRKPKDVDGTLPAVRYEFIRPVRGGWWDKYEQPHRDVRHISEAMSNGVRGKDLVASFVEDFGYLFTRPDIWPTRPGPSFNEDSRSLTPTPNDTNLWVSQLPTELLITILQFIPALGTISNLAQTCRTFKFRILDDPALLARVLKDHEPPFVGPTRNDGNIFNTLPAEAFMLIMQHLPVYAVTGLASTCRIMRFRIHYNQRFLNEAYRRSILNGYYSWLQPVVIPSFYDESERAIMAARTWLPQSEEVLESSFTLIISSPAFPCAEFVRACVTSPSIRNRKRILGIVKQFDTLWWSYGMSGSQRMPRWV</sequence>
<dbReference type="CDD" id="cd09917">
    <property type="entry name" value="F-box_SF"/>
    <property type="match status" value="1"/>
</dbReference>
<reference evidence="2 3" key="1">
    <citation type="journal article" date="2020" name="ISME J.">
        <title>Uncovering the hidden diversity of litter-decomposition mechanisms in mushroom-forming fungi.</title>
        <authorList>
            <person name="Floudas D."/>
            <person name="Bentzer J."/>
            <person name="Ahren D."/>
            <person name="Johansson T."/>
            <person name="Persson P."/>
            <person name="Tunlid A."/>
        </authorList>
    </citation>
    <scope>NUCLEOTIDE SEQUENCE [LARGE SCALE GENOMIC DNA]</scope>
    <source>
        <strain evidence="2 3">CBS 291.85</strain>
    </source>
</reference>
<protein>
    <recommendedName>
        <fullName evidence="1">F-box domain-containing protein</fullName>
    </recommendedName>
</protein>
<gene>
    <name evidence="2" type="ORF">D9758_010041</name>
</gene>
<dbReference type="PROSITE" id="PS50181">
    <property type="entry name" value="FBOX"/>
    <property type="match status" value="1"/>
</dbReference>
<dbReference type="OrthoDB" id="2987940at2759"/>
<evidence type="ECO:0000313" key="2">
    <source>
        <dbReference type="EMBL" id="KAF5348074.1"/>
    </source>
</evidence>
<dbReference type="InterPro" id="IPR001810">
    <property type="entry name" value="F-box_dom"/>
</dbReference>
<dbReference type="Pfam" id="PF00646">
    <property type="entry name" value="F-box"/>
    <property type="match status" value="1"/>
</dbReference>
<dbReference type="SUPFAM" id="SSF81383">
    <property type="entry name" value="F-box domain"/>
    <property type="match status" value="2"/>
</dbReference>
<dbReference type="Proteomes" id="UP000559256">
    <property type="component" value="Unassembled WGS sequence"/>
</dbReference>
<dbReference type="AlphaFoldDB" id="A0A8H5FT41"/>
<evidence type="ECO:0000313" key="3">
    <source>
        <dbReference type="Proteomes" id="UP000559256"/>
    </source>
</evidence>
<keyword evidence="3" id="KW-1185">Reference proteome</keyword>
<accession>A0A8H5FT41</accession>